<gene>
    <name evidence="1" type="ORF">A3C71_00100</name>
</gene>
<proteinExistence type="predicted"/>
<protein>
    <submittedName>
        <fullName evidence="1">Uncharacterized protein</fullName>
    </submittedName>
</protein>
<name>A0A1F8FHM1_9BACT</name>
<reference evidence="1 2" key="1">
    <citation type="journal article" date="2016" name="Nat. Commun.">
        <title>Thousands of microbial genomes shed light on interconnected biogeochemical processes in an aquifer system.</title>
        <authorList>
            <person name="Anantharaman K."/>
            <person name="Brown C.T."/>
            <person name="Hug L.A."/>
            <person name="Sharon I."/>
            <person name="Castelle C.J."/>
            <person name="Probst A.J."/>
            <person name="Thomas B.C."/>
            <person name="Singh A."/>
            <person name="Wilkins M.J."/>
            <person name="Karaoz U."/>
            <person name="Brodie E.L."/>
            <person name="Williams K.H."/>
            <person name="Hubbard S.S."/>
            <person name="Banfield J.F."/>
        </authorList>
    </citation>
    <scope>NUCLEOTIDE SEQUENCE [LARGE SCALE GENOMIC DNA]</scope>
</reference>
<sequence length="229" mass="25676">MPDVIDVVGGGTGGEAEVRIQFRKVFPGIGGTVRIQQSVMSAWRKEFNQAFESGKKLFLKHLLLKKLDDYFTRTGRYFFPHITRPLGSSGSKDDWPEGYWYQWVFGQESFPWEYPKTDGGREVVTIDEWAKFTSAFAEAGVNLSADVCDANNGLISQNIIHELYKSFEVDLNFCWKRIDFGAGSMGIDYDRLCKFFETNAMTLGAVLGGERVTMMILAGGVSFRAVTGV</sequence>
<organism evidence="1 2">
    <name type="scientific">Candidatus Yanofskybacteria bacterium RIFCSPHIGHO2_02_FULL_43_15c</name>
    <dbReference type="NCBI Taxonomy" id="1802679"/>
    <lineage>
        <taxon>Bacteria</taxon>
        <taxon>Candidatus Yanofskyibacteriota</taxon>
    </lineage>
</organism>
<accession>A0A1F8FHM1</accession>
<evidence type="ECO:0000313" key="1">
    <source>
        <dbReference type="EMBL" id="OGN11889.1"/>
    </source>
</evidence>
<dbReference type="Proteomes" id="UP000178197">
    <property type="component" value="Unassembled WGS sequence"/>
</dbReference>
<comment type="caution">
    <text evidence="1">The sequence shown here is derived from an EMBL/GenBank/DDBJ whole genome shotgun (WGS) entry which is preliminary data.</text>
</comment>
<evidence type="ECO:0000313" key="2">
    <source>
        <dbReference type="Proteomes" id="UP000178197"/>
    </source>
</evidence>
<dbReference type="EMBL" id="MGJT01000026">
    <property type="protein sequence ID" value="OGN11889.1"/>
    <property type="molecule type" value="Genomic_DNA"/>
</dbReference>
<dbReference type="AlphaFoldDB" id="A0A1F8FHM1"/>